<dbReference type="InterPro" id="IPR023011">
    <property type="entry name" value="ATP_synth_F0_asu_AS"/>
</dbReference>
<dbReference type="Gene3D" id="3.80.10.10">
    <property type="entry name" value="Ribonuclease Inhibitor"/>
    <property type="match status" value="1"/>
</dbReference>
<keyword evidence="6 14" id="KW-0812">Transmembrane</keyword>
<evidence type="ECO:0000256" key="11">
    <source>
        <dbReference type="ARBA" id="ARBA00023310"/>
    </source>
</evidence>
<gene>
    <name evidence="15" type="primary">atpI</name>
    <name evidence="15" type="ORF">AK812_SmicGene5145</name>
</gene>
<keyword evidence="13" id="KW-0175">Coiled coil</keyword>
<dbReference type="InterPro" id="IPR036298">
    <property type="entry name" value="Chalcone_isomerase_sf"/>
</dbReference>
<dbReference type="GO" id="GO:0016872">
    <property type="term" value="F:intramolecular lyase activity"/>
    <property type="evidence" value="ECO:0007669"/>
    <property type="project" value="InterPro"/>
</dbReference>
<feature type="transmembrane region" description="Helical" evidence="14">
    <location>
        <begin position="647"/>
        <end position="664"/>
    </location>
</feature>
<dbReference type="FunFam" id="1.20.120.220:FF:000001">
    <property type="entry name" value="ATP synthase subunit a, chloroplastic"/>
    <property type="match status" value="1"/>
</dbReference>
<dbReference type="GO" id="GO:0015986">
    <property type="term" value="P:proton motive force-driven ATP synthesis"/>
    <property type="evidence" value="ECO:0007669"/>
    <property type="project" value="InterPro"/>
</dbReference>
<comment type="similarity">
    <text evidence="3">Belongs to the ATPase A chain family.</text>
</comment>
<keyword evidence="4" id="KW-0813">Transport</keyword>
<evidence type="ECO:0000256" key="5">
    <source>
        <dbReference type="ARBA" id="ARBA00022547"/>
    </source>
</evidence>
<dbReference type="SUPFAM" id="SSF81336">
    <property type="entry name" value="F1F0 ATP synthase subunit A"/>
    <property type="match status" value="1"/>
</dbReference>
<name>A0A1Q9EUC6_SYMMI</name>
<dbReference type="PROSITE" id="PS00449">
    <property type="entry name" value="ATPASE_A"/>
    <property type="match status" value="1"/>
</dbReference>
<feature type="transmembrane region" description="Helical" evidence="14">
    <location>
        <begin position="477"/>
        <end position="496"/>
    </location>
</feature>
<organism evidence="15 16">
    <name type="scientific">Symbiodinium microadriaticum</name>
    <name type="common">Dinoflagellate</name>
    <name type="synonym">Zooxanthella microadriatica</name>
    <dbReference type="NCBI Taxonomy" id="2951"/>
    <lineage>
        <taxon>Eukaryota</taxon>
        <taxon>Sar</taxon>
        <taxon>Alveolata</taxon>
        <taxon>Dinophyceae</taxon>
        <taxon>Suessiales</taxon>
        <taxon>Symbiodiniaceae</taxon>
        <taxon>Symbiodinium</taxon>
    </lineage>
</organism>
<dbReference type="OrthoDB" id="441749at2759"/>
<dbReference type="PANTHER" id="PTHR42823">
    <property type="entry name" value="ATP SYNTHASE SUBUNIT A, CHLOROPLASTIC"/>
    <property type="match status" value="1"/>
</dbReference>
<dbReference type="InterPro" id="IPR032675">
    <property type="entry name" value="LRR_dom_sf"/>
</dbReference>
<dbReference type="Gene3D" id="3.50.70.10">
    <property type="match status" value="2"/>
</dbReference>
<dbReference type="GO" id="GO:0015078">
    <property type="term" value="F:proton transmembrane transporter activity"/>
    <property type="evidence" value="ECO:0007669"/>
    <property type="project" value="InterPro"/>
</dbReference>
<dbReference type="InterPro" id="IPR000568">
    <property type="entry name" value="ATP_synth_F0_asu"/>
</dbReference>
<reference evidence="15 16" key="1">
    <citation type="submission" date="2016-02" db="EMBL/GenBank/DDBJ databases">
        <title>Genome analysis of coral dinoflagellate symbionts highlights evolutionary adaptations to a symbiotic lifestyle.</title>
        <authorList>
            <person name="Aranda M."/>
            <person name="Li Y."/>
            <person name="Liew Y.J."/>
            <person name="Baumgarten S."/>
            <person name="Simakov O."/>
            <person name="Wilson M."/>
            <person name="Piel J."/>
            <person name="Ashoor H."/>
            <person name="Bougouffa S."/>
            <person name="Bajic V.B."/>
            <person name="Ryu T."/>
            <person name="Ravasi T."/>
            <person name="Bayer T."/>
            <person name="Micklem G."/>
            <person name="Kim H."/>
            <person name="Bhak J."/>
            <person name="Lajeunesse T.C."/>
            <person name="Voolstra C.R."/>
        </authorList>
    </citation>
    <scope>NUCLEOTIDE SEQUENCE [LARGE SCALE GENOMIC DNA]</scope>
    <source>
        <strain evidence="15 16">CCMP2467</strain>
    </source>
</reference>
<dbReference type="CDD" id="cd00310">
    <property type="entry name" value="ATP-synt_Fo_a_6"/>
    <property type="match status" value="1"/>
</dbReference>
<evidence type="ECO:0000256" key="4">
    <source>
        <dbReference type="ARBA" id="ARBA00022448"/>
    </source>
</evidence>
<keyword evidence="11" id="KW-0066">ATP synthesis</keyword>
<feature type="transmembrane region" description="Helical" evidence="14">
    <location>
        <begin position="700"/>
        <end position="722"/>
    </location>
</feature>
<dbReference type="HAMAP" id="MF_01393">
    <property type="entry name" value="ATP_synth_a_bact"/>
    <property type="match status" value="1"/>
</dbReference>
<keyword evidence="8 14" id="KW-1133">Transmembrane helix</keyword>
<proteinExistence type="inferred from homology"/>
<evidence type="ECO:0000256" key="2">
    <source>
        <dbReference type="ARBA" id="ARBA00004474"/>
    </source>
</evidence>
<comment type="caution">
    <text evidence="15">The sequence shown here is derived from an EMBL/GenBank/DDBJ whole genome shotgun (WGS) entry which is preliminary data.</text>
</comment>
<evidence type="ECO:0000256" key="14">
    <source>
        <dbReference type="SAM" id="Phobius"/>
    </source>
</evidence>
<evidence type="ECO:0000313" key="16">
    <source>
        <dbReference type="Proteomes" id="UP000186817"/>
    </source>
</evidence>
<dbReference type="SUPFAM" id="SSF52047">
    <property type="entry name" value="RNI-like"/>
    <property type="match status" value="1"/>
</dbReference>
<evidence type="ECO:0000313" key="15">
    <source>
        <dbReference type="EMBL" id="OLQ11032.1"/>
    </source>
</evidence>
<dbReference type="PANTHER" id="PTHR42823:SF3">
    <property type="entry name" value="ATP SYNTHASE SUBUNIT A, CHLOROPLASTIC"/>
    <property type="match status" value="1"/>
</dbReference>
<feature type="coiled-coil region" evidence="13">
    <location>
        <begin position="209"/>
        <end position="243"/>
    </location>
</feature>
<accession>A0A1Q9EUC6</accession>
<evidence type="ECO:0000256" key="8">
    <source>
        <dbReference type="ARBA" id="ARBA00022989"/>
    </source>
</evidence>
<evidence type="ECO:0000256" key="7">
    <source>
        <dbReference type="ARBA" id="ARBA00022781"/>
    </source>
</evidence>
<evidence type="ECO:0000256" key="12">
    <source>
        <dbReference type="ARBA" id="ARBA00074744"/>
    </source>
</evidence>
<dbReference type="InterPro" id="IPR035908">
    <property type="entry name" value="F0_ATP_A_sf"/>
</dbReference>
<evidence type="ECO:0000256" key="10">
    <source>
        <dbReference type="ARBA" id="ARBA00023136"/>
    </source>
</evidence>
<dbReference type="SMART" id="SM00368">
    <property type="entry name" value="LRR_RI"/>
    <property type="match status" value="4"/>
</dbReference>
<dbReference type="InterPro" id="IPR045082">
    <property type="entry name" value="ATP_syn_F0_a_bact/chloroplast"/>
</dbReference>
<keyword evidence="7" id="KW-0375">Hydrogen ion transport</keyword>
<evidence type="ECO:0000256" key="3">
    <source>
        <dbReference type="ARBA" id="ARBA00006810"/>
    </source>
</evidence>
<dbReference type="GO" id="GO:0045259">
    <property type="term" value="C:proton-transporting ATP synthase complex"/>
    <property type="evidence" value="ECO:0007669"/>
    <property type="project" value="UniProtKB-KW"/>
</dbReference>
<evidence type="ECO:0000256" key="6">
    <source>
        <dbReference type="ARBA" id="ARBA00022692"/>
    </source>
</evidence>
<keyword evidence="5" id="KW-0138">CF(0)</keyword>
<evidence type="ECO:0000256" key="1">
    <source>
        <dbReference type="ARBA" id="ARBA00004141"/>
    </source>
</evidence>
<dbReference type="InterPro" id="IPR016088">
    <property type="entry name" value="Chalcone_isomerase_3-sand"/>
</dbReference>
<dbReference type="NCBIfam" id="TIGR01131">
    <property type="entry name" value="ATP_synt_6_or_A"/>
    <property type="match status" value="1"/>
</dbReference>
<dbReference type="Pfam" id="PF00119">
    <property type="entry name" value="ATP-synt_A"/>
    <property type="match status" value="1"/>
</dbReference>
<comment type="subcellular location">
    <subcellularLocation>
        <location evidence="1">Membrane</location>
        <topology evidence="1">Multi-pass membrane protein</topology>
    </subcellularLocation>
    <subcellularLocation>
        <location evidence="2">Plastid</location>
    </subcellularLocation>
</comment>
<protein>
    <recommendedName>
        <fullName evidence="12">ATP synthase subunit a, chloroplastic</fullName>
    </recommendedName>
</protein>
<evidence type="ECO:0000256" key="9">
    <source>
        <dbReference type="ARBA" id="ARBA00023065"/>
    </source>
</evidence>
<dbReference type="EMBL" id="LSRX01000066">
    <property type="protein sequence ID" value="OLQ11032.1"/>
    <property type="molecule type" value="Genomic_DNA"/>
</dbReference>
<dbReference type="SUPFAM" id="SSF54626">
    <property type="entry name" value="Chalcone isomerase"/>
    <property type="match status" value="1"/>
</dbReference>
<sequence length="1080" mass="117724">MGSVYFLTTSAFRVLAVLSDDSIREASTGVSFPAHVKKSQKWVASGVRRKFGKLKVYAMAFYLEESSKLWGSSSVAMRDVLQEAPGRASLRIAATRQPQSPLTKHSRTSLDSIRASTSWHMDDPERRILHLELRLKEREAQLAAEREKCDKAKRKVRQLLAKISERDRKIANLSGKLEAEVASRKSNGYGGESQQAVAADLAKQRAAIVAQLEDHLAQMRQDLLESEYEIQELESRQSCKEEELGLLAMSDRSPERMQALAMIGLQIQDKKRFGTEMAHKIQALERQVHEERAVIVELLSGRPRRPTVPEPGVRPRAMQMPNALQAFLEAAGPEEARLIAQRPALLSAFAESQDSRWTEGFNSEERIQILSLFTAWATVSTSALHVSDLQLTDEEVEEMVNTLESCEEVKEWEMTRCRSSNIAMRQLLNHLSSHALCRFGSTVVYQTVAILAQTGFKGAPSFSDKPSHSSSMRSRSAVLRGALAATALGLCVTFVVPMSRATPEAHPAELQNAPVVRGLAPVLAAPGQASVASVPAAFSGATLLPATLFTARSMVSVLNVVRHAKAPVSEFGAPSGARNFQEMALGFTTDIAKNNLGESFYRPWVPFVTTIFLFIFVSNWSGALIPWKLFEIPAGELAAPTNNINTTVALSLLTSLAYFGGGLAKKGLGYFARYVKPTPILLPINILEDFTKPLSLSFRLFGNVVADELTVGVLCFLVPFIIPLPIMGLGLFAGSIQALIFSTLAAAYIKVRRATKTSMRIDERLGLSYNAIGLQGARLLGEAARIGGWKHSLGCLGLEMNGLGDAGCKQVASLVKQYLPALSVLELGWNEVTGASAADLAQLVRAPDGENDAGLPVLLRRLGLAGNSLASAASKLVLAALSDPSRELELDLSMNHVDAQALRDAAEWARARNSGEVQVHLTVSLEWNTIDDPEAVRDLANALSGAELMVAEAGQPLIQLANNELLDLQVITSSLVSTHKLSESLKESLRPRLLKKQSSKQADEVLDAFLKALMNGPVLKRGTTLRFEFEKASVKIRMGEKYVAEVKSKALTSAFLEIYLDKHAVAPDFRDAVFKGLSQS</sequence>
<keyword evidence="16" id="KW-1185">Reference proteome</keyword>
<dbReference type="Gene3D" id="1.20.120.220">
    <property type="entry name" value="ATP synthase, F0 complex, subunit A"/>
    <property type="match status" value="1"/>
</dbReference>
<dbReference type="PRINTS" id="PR00123">
    <property type="entry name" value="ATPASEA"/>
</dbReference>
<feature type="transmembrane region" description="Helical" evidence="14">
    <location>
        <begin position="604"/>
        <end position="627"/>
    </location>
</feature>
<dbReference type="Proteomes" id="UP000186817">
    <property type="component" value="Unassembled WGS sequence"/>
</dbReference>
<dbReference type="AlphaFoldDB" id="A0A1Q9EUC6"/>
<dbReference type="GO" id="GO:0009536">
    <property type="term" value="C:plastid"/>
    <property type="evidence" value="ECO:0007669"/>
    <property type="project" value="UniProtKB-SubCell"/>
</dbReference>
<keyword evidence="10 14" id="KW-0472">Membrane</keyword>
<keyword evidence="9" id="KW-0406">Ion transport</keyword>
<evidence type="ECO:0000256" key="13">
    <source>
        <dbReference type="SAM" id="Coils"/>
    </source>
</evidence>
<feature type="transmembrane region" description="Helical" evidence="14">
    <location>
        <begin position="728"/>
        <end position="749"/>
    </location>
</feature>
<feature type="coiled-coil region" evidence="13">
    <location>
        <begin position="128"/>
        <end position="169"/>
    </location>
</feature>